<accession>A0AA38R8G2</accession>
<evidence type="ECO:0000259" key="9">
    <source>
        <dbReference type="PROSITE" id="PS50076"/>
    </source>
</evidence>
<evidence type="ECO:0000256" key="3">
    <source>
        <dbReference type="ARBA" id="ARBA00022989"/>
    </source>
</evidence>
<feature type="chain" id="PRO_5041313524" evidence="8">
    <location>
        <begin position="21"/>
        <end position="442"/>
    </location>
</feature>
<dbReference type="CDD" id="cd06257">
    <property type="entry name" value="DnaJ"/>
    <property type="match status" value="1"/>
</dbReference>
<dbReference type="Gene3D" id="1.10.287.110">
    <property type="entry name" value="DnaJ domain"/>
    <property type="match status" value="1"/>
</dbReference>
<dbReference type="PRINTS" id="PR00625">
    <property type="entry name" value="JDOMAIN"/>
</dbReference>
<feature type="region of interest" description="Disordered" evidence="6">
    <location>
        <begin position="217"/>
        <end position="288"/>
    </location>
</feature>
<dbReference type="SMART" id="SM00271">
    <property type="entry name" value="DnaJ"/>
    <property type="match status" value="1"/>
</dbReference>
<name>A0AA38R8G2_9PEZI</name>
<dbReference type="InterPro" id="IPR036869">
    <property type="entry name" value="J_dom_sf"/>
</dbReference>
<evidence type="ECO:0000256" key="2">
    <source>
        <dbReference type="ARBA" id="ARBA00022729"/>
    </source>
</evidence>
<dbReference type="PANTHER" id="PTHR44653:SF2">
    <property type="entry name" value="DNAJ HOMOLOG SUBFAMILY C MEMBER 1"/>
    <property type="match status" value="1"/>
</dbReference>
<feature type="region of interest" description="Disordered" evidence="6">
    <location>
        <begin position="360"/>
        <end position="442"/>
    </location>
</feature>
<feature type="compositionally biased region" description="Basic and acidic residues" evidence="6">
    <location>
        <begin position="373"/>
        <end position="382"/>
    </location>
</feature>
<feature type="compositionally biased region" description="Basic and acidic residues" evidence="6">
    <location>
        <begin position="243"/>
        <end position="259"/>
    </location>
</feature>
<feature type="domain" description="J" evidence="9">
    <location>
        <begin position="44"/>
        <end position="142"/>
    </location>
</feature>
<keyword evidence="3 7" id="KW-1133">Transmembrane helix</keyword>
<proteinExistence type="predicted"/>
<organism evidence="10 11">
    <name type="scientific">Pleurostoma richardsiae</name>
    <dbReference type="NCBI Taxonomy" id="41990"/>
    <lineage>
        <taxon>Eukaryota</taxon>
        <taxon>Fungi</taxon>
        <taxon>Dikarya</taxon>
        <taxon>Ascomycota</taxon>
        <taxon>Pezizomycotina</taxon>
        <taxon>Sordariomycetes</taxon>
        <taxon>Sordariomycetidae</taxon>
        <taxon>Calosphaeriales</taxon>
        <taxon>Pleurostomataceae</taxon>
        <taxon>Pleurostoma</taxon>
    </lineage>
</organism>
<protein>
    <submittedName>
        <fullName evidence="10">Endoplasmic reticulum domain-containing protein</fullName>
    </submittedName>
</protein>
<evidence type="ECO:0000256" key="6">
    <source>
        <dbReference type="SAM" id="MobiDB-lite"/>
    </source>
</evidence>
<dbReference type="SUPFAM" id="SSF46565">
    <property type="entry name" value="Chaperone J-domain"/>
    <property type="match status" value="1"/>
</dbReference>
<dbReference type="PANTHER" id="PTHR44653">
    <property type="entry name" value="DNAJ HOMOLOG SUBFAMILY C MEMBER 1"/>
    <property type="match status" value="1"/>
</dbReference>
<evidence type="ECO:0000256" key="7">
    <source>
        <dbReference type="SAM" id="Phobius"/>
    </source>
</evidence>
<gene>
    <name evidence="10" type="ORF">NKR23_g7404</name>
</gene>
<dbReference type="Pfam" id="PF00226">
    <property type="entry name" value="DnaJ"/>
    <property type="match status" value="1"/>
</dbReference>
<reference evidence="10" key="1">
    <citation type="submission" date="2022-07" db="EMBL/GenBank/DDBJ databases">
        <title>Fungi with potential for degradation of polypropylene.</title>
        <authorList>
            <person name="Gostincar C."/>
        </authorList>
    </citation>
    <scope>NUCLEOTIDE SEQUENCE</scope>
    <source>
        <strain evidence="10">EXF-13308</strain>
    </source>
</reference>
<keyword evidence="1 7" id="KW-0812">Transmembrane</keyword>
<dbReference type="InterPro" id="IPR052606">
    <property type="entry name" value="DnaJ_domain_protein"/>
</dbReference>
<feature type="signal peptide" evidence="8">
    <location>
        <begin position="1"/>
        <end position="20"/>
    </location>
</feature>
<keyword evidence="4 7" id="KW-0472">Membrane</keyword>
<keyword evidence="11" id="KW-1185">Reference proteome</keyword>
<dbReference type="Proteomes" id="UP001174694">
    <property type="component" value="Unassembled WGS sequence"/>
</dbReference>
<comment type="subcellular location">
    <subcellularLocation>
        <location evidence="5">Endomembrane system</location>
        <topology evidence="5">Single-pass membrane protein</topology>
    </subcellularLocation>
</comment>
<evidence type="ECO:0000256" key="5">
    <source>
        <dbReference type="ARBA" id="ARBA00037847"/>
    </source>
</evidence>
<dbReference type="EMBL" id="JANBVO010000023">
    <property type="protein sequence ID" value="KAJ9142177.1"/>
    <property type="molecule type" value="Genomic_DNA"/>
</dbReference>
<keyword evidence="2 8" id="KW-0732">Signal</keyword>
<dbReference type="GO" id="GO:0012505">
    <property type="term" value="C:endomembrane system"/>
    <property type="evidence" value="ECO:0007669"/>
    <property type="project" value="UniProtKB-SubCell"/>
</dbReference>
<evidence type="ECO:0000256" key="1">
    <source>
        <dbReference type="ARBA" id="ARBA00022692"/>
    </source>
</evidence>
<dbReference type="PROSITE" id="PS50076">
    <property type="entry name" value="DNAJ_2"/>
    <property type="match status" value="1"/>
</dbReference>
<feature type="compositionally biased region" description="Basic residues" evidence="6">
    <location>
        <begin position="433"/>
        <end position="442"/>
    </location>
</feature>
<feature type="compositionally biased region" description="Acidic residues" evidence="6">
    <location>
        <begin position="362"/>
        <end position="371"/>
    </location>
</feature>
<comment type="caution">
    <text evidence="10">The sequence shown here is derived from an EMBL/GenBank/DDBJ whole genome shotgun (WGS) entry which is preliminary data.</text>
</comment>
<dbReference type="AlphaFoldDB" id="A0AA38R8G2"/>
<dbReference type="InterPro" id="IPR001623">
    <property type="entry name" value="DnaJ_domain"/>
</dbReference>
<feature type="compositionally biased region" description="Low complexity" evidence="6">
    <location>
        <begin position="266"/>
        <end position="287"/>
    </location>
</feature>
<sequence>MKLSVLSIGLLAAVTPLVSAWTKEDSEIFRLRDEIATYEGPTMTFYDFLGVPPTASQDDINRAYRKKSRSLHPDKAKQQLAAERTKARKAKKGGKPGTHVTRAPSAAEVRAAVKAASDRQARLSIVANILRGAGRERYDHFLANGFPVWKGTGYYYSRYRPGLGTVVAGLFLFAGGGAHYLALYMSWKRQREFVGRYIKFARHAAWGENLGIPGVDAAPAPAPQIPAEDEGRPQAPLNRKQRRMQERETKREARDEGRPVRRARRAGATAAGSGTATPTPAASGPTGAKKRVVAENGKVLVVDSLGDVYLEQEDEDGNVEEFLLDPNEIPCPTIKDTAVYRLPIWVYKLSVGRLLADKTEDGAEDTSEAEEAAPGHDFKEVAGADTDDSEEPGKRTPSTTGSDGFELLDKSVEDLSGNGGKATGSQPQQKQGKSGKRKGKKR</sequence>
<feature type="transmembrane region" description="Helical" evidence="7">
    <location>
        <begin position="162"/>
        <end position="183"/>
    </location>
</feature>
<evidence type="ECO:0000256" key="4">
    <source>
        <dbReference type="ARBA" id="ARBA00023136"/>
    </source>
</evidence>
<evidence type="ECO:0000313" key="11">
    <source>
        <dbReference type="Proteomes" id="UP001174694"/>
    </source>
</evidence>
<evidence type="ECO:0000256" key="8">
    <source>
        <dbReference type="SAM" id="SignalP"/>
    </source>
</evidence>
<evidence type="ECO:0000313" key="10">
    <source>
        <dbReference type="EMBL" id="KAJ9142177.1"/>
    </source>
</evidence>